<evidence type="ECO:0000256" key="2">
    <source>
        <dbReference type="ARBA" id="ARBA00022692"/>
    </source>
</evidence>
<keyword evidence="2 5" id="KW-0812">Transmembrane</keyword>
<dbReference type="Proteomes" id="UP001595772">
    <property type="component" value="Unassembled WGS sequence"/>
</dbReference>
<accession>A0ABV8GS06</accession>
<dbReference type="Pfam" id="PF01578">
    <property type="entry name" value="Cytochrom_C_asm"/>
    <property type="match status" value="1"/>
</dbReference>
<keyword evidence="3 5" id="KW-1133">Transmembrane helix</keyword>
<feature type="transmembrane region" description="Helical" evidence="5">
    <location>
        <begin position="219"/>
        <end position="238"/>
    </location>
</feature>
<feature type="transmembrane region" description="Helical" evidence="5">
    <location>
        <begin position="132"/>
        <end position="161"/>
    </location>
</feature>
<proteinExistence type="predicted"/>
<feature type="transmembrane region" description="Helical" evidence="5">
    <location>
        <begin position="64"/>
        <end position="86"/>
    </location>
</feature>
<comment type="caution">
    <text evidence="7">The sequence shown here is derived from an EMBL/GenBank/DDBJ whole genome shotgun (WGS) entry which is preliminary data.</text>
</comment>
<evidence type="ECO:0000256" key="3">
    <source>
        <dbReference type="ARBA" id="ARBA00022989"/>
    </source>
</evidence>
<feature type="transmembrane region" description="Helical" evidence="5">
    <location>
        <begin position="250"/>
        <end position="270"/>
    </location>
</feature>
<dbReference type="InterPro" id="IPR002541">
    <property type="entry name" value="Cyt_c_assembly"/>
</dbReference>
<sequence length="272" mass="31810">MIEMKWLYEISLVIYGFSLIGYFIDFIHNNRKANRFAFWLLSMVLIIQTVFFFFEVFIEKNFPVATVVDSLLLYSWVLIIFSLIINKLFPVRFIIFFINVFGFFILLMYVAASAANRFPNEAIQFVNEILVAHITLAIISYGFFTIAFLFSIMYLVQYHLLKKKKGLKWMWRLGDLKELDNYSFKAVSIGVPLLLIAIILGLVWAYVSSSAFYWFDSKTIGSIVVLMVYIVYLILRIVKGYEGKFLSSYNTIAFLILLINFFLFSSLSSFHF</sequence>
<dbReference type="PANTHER" id="PTHR30071:SF15">
    <property type="entry name" value="PROTEIN HEMX"/>
    <property type="match status" value="1"/>
</dbReference>
<organism evidence="7 8">
    <name type="scientific">Oceanobacillus longus</name>
    <dbReference type="NCBI Taxonomy" id="930120"/>
    <lineage>
        <taxon>Bacteria</taxon>
        <taxon>Bacillati</taxon>
        <taxon>Bacillota</taxon>
        <taxon>Bacilli</taxon>
        <taxon>Bacillales</taxon>
        <taxon>Bacillaceae</taxon>
        <taxon>Oceanobacillus</taxon>
    </lineage>
</organism>
<reference evidence="8" key="1">
    <citation type="journal article" date="2019" name="Int. J. Syst. Evol. Microbiol.">
        <title>The Global Catalogue of Microorganisms (GCM) 10K type strain sequencing project: providing services to taxonomists for standard genome sequencing and annotation.</title>
        <authorList>
            <consortium name="The Broad Institute Genomics Platform"/>
            <consortium name="The Broad Institute Genome Sequencing Center for Infectious Disease"/>
            <person name="Wu L."/>
            <person name="Ma J."/>
        </authorList>
    </citation>
    <scope>NUCLEOTIDE SEQUENCE [LARGE SCALE GENOMIC DNA]</scope>
    <source>
        <strain evidence="8">IBRC-M 10703</strain>
    </source>
</reference>
<dbReference type="PANTHER" id="PTHR30071">
    <property type="entry name" value="HEME EXPORTER PROTEIN C"/>
    <property type="match status" value="1"/>
</dbReference>
<keyword evidence="4 5" id="KW-0472">Membrane</keyword>
<evidence type="ECO:0000313" key="7">
    <source>
        <dbReference type="EMBL" id="MFC4022627.1"/>
    </source>
</evidence>
<feature type="domain" description="Cytochrome c assembly protein" evidence="6">
    <location>
        <begin position="66"/>
        <end position="268"/>
    </location>
</feature>
<feature type="transmembrane region" description="Helical" evidence="5">
    <location>
        <begin position="6"/>
        <end position="24"/>
    </location>
</feature>
<evidence type="ECO:0000256" key="1">
    <source>
        <dbReference type="ARBA" id="ARBA00004141"/>
    </source>
</evidence>
<dbReference type="EMBL" id="JBHSAO010000001">
    <property type="protein sequence ID" value="MFC4022627.1"/>
    <property type="molecule type" value="Genomic_DNA"/>
</dbReference>
<protein>
    <submittedName>
        <fullName evidence="7">Cytochrome c biogenesis protein CcsA</fullName>
    </submittedName>
</protein>
<evidence type="ECO:0000256" key="4">
    <source>
        <dbReference type="ARBA" id="ARBA00023136"/>
    </source>
</evidence>
<feature type="transmembrane region" description="Helical" evidence="5">
    <location>
        <begin position="182"/>
        <end position="207"/>
    </location>
</feature>
<feature type="transmembrane region" description="Helical" evidence="5">
    <location>
        <begin position="93"/>
        <end position="112"/>
    </location>
</feature>
<keyword evidence="8" id="KW-1185">Reference proteome</keyword>
<comment type="subcellular location">
    <subcellularLocation>
        <location evidence="1">Membrane</location>
        <topology evidence="1">Multi-pass membrane protein</topology>
    </subcellularLocation>
</comment>
<dbReference type="InterPro" id="IPR045062">
    <property type="entry name" value="Cyt_c_biogenesis_CcsA/CcmC"/>
</dbReference>
<evidence type="ECO:0000313" key="8">
    <source>
        <dbReference type="Proteomes" id="UP001595772"/>
    </source>
</evidence>
<evidence type="ECO:0000259" key="6">
    <source>
        <dbReference type="Pfam" id="PF01578"/>
    </source>
</evidence>
<evidence type="ECO:0000256" key="5">
    <source>
        <dbReference type="SAM" id="Phobius"/>
    </source>
</evidence>
<name>A0ABV8GS06_9BACI</name>
<dbReference type="RefSeq" id="WP_379495130.1">
    <property type="nucleotide sequence ID" value="NZ_JBHSAO010000001.1"/>
</dbReference>
<feature type="transmembrane region" description="Helical" evidence="5">
    <location>
        <begin position="36"/>
        <end position="58"/>
    </location>
</feature>
<gene>
    <name evidence="7" type="primary">ccsA</name>
    <name evidence="7" type="ORF">ACFOUV_02195</name>
</gene>